<dbReference type="InterPro" id="IPR029052">
    <property type="entry name" value="Metallo-depent_PP-like"/>
</dbReference>
<organism evidence="4 5">
    <name type="scientific">Mytilus coruscus</name>
    <name type="common">Sea mussel</name>
    <dbReference type="NCBI Taxonomy" id="42192"/>
    <lineage>
        <taxon>Eukaryota</taxon>
        <taxon>Metazoa</taxon>
        <taxon>Spiralia</taxon>
        <taxon>Lophotrochozoa</taxon>
        <taxon>Mollusca</taxon>
        <taxon>Bivalvia</taxon>
        <taxon>Autobranchia</taxon>
        <taxon>Pteriomorphia</taxon>
        <taxon>Mytilida</taxon>
        <taxon>Mytiloidea</taxon>
        <taxon>Mytilidae</taxon>
        <taxon>Mytilinae</taxon>
        <taxon>Mytilus</taxon>
    </lineage>
</organism>
<dbReference type="InterPro" id="IPR004843">
    <property type="entry name" value="Calcineurin-like_PHP"/>
</dbReference>
<dbReference type="OrthoDB" id="630188at2759"/>
<proteinExistence type="inferred from homology"/>
<dbReference type="GO" id="GO:0016787">
    <property type="term" value="F:hydrolase activity"/>
    <property type="evidence" value="ECO:0007669"/>
    <property type="project" value="InterPro"/>
</dbReference>
<dbReference type="CDD" id="cd07379">
    <property type="entry name" value="MPP_239FB"/>
    <property type="match status" value="1"/>
</dbReference>
<evidence type="ECO:0000313" key="4">
    <source>
        <dbReference type="EMBL" id="CAC5400009.1"/>
    </source>
</evidence>
<keyword evidence="5" id="KW-1185">Reference proteome</keyword>
<evidence type="ECO:0000313" key="5">
    <source>
        <dbReference type="Proteomes" id="UP000507470"/>
    </source>
</evidence>
<dbReference type="SUPFAM" id="SSF56300">
    <property type="entry name" value="Metallo-dependent phosphatases"/>
    <property type="match status" value="1"/>
</dbReference>
<feature type="compositionally biased region" description="Acidic residues" evidence="2">
    <location>
        <begin position="362"/>
        <end position="376"/>
    </location>
</feature>
<accession>A0A6J8CX18</accession>
<gene>
    <name evidence="4" type="ORF">MCOR_34228</name>
</gene>
<protein>
    <submittedName>
        <fullName evidence="4">Metallophosphoesterase MPPED2,Metallophosphoesterase domain-containing protein 1,UPF0046 protein C25E10.12,UPF0046 protein T07D4.2</fullName>
    </submittedName>
</protein>
<evidence type="ECO:0000259" key="3">
    <source>
        <dbReference type="Pfam" id="PF00149"/>
    </source>
</evidence>
<dbReference type="Gene3D" id="3.60.21.10">
    <property type="match status" value="1"/>
</dbReference>
<dbReference type="InterPro" id="IPR051693">
    <property type="entry name" value="UPF0046_metallophosphoest"/>
</dbReference>
<evidence type="ECO:0000256" key="1">
    <source>
        <dbReference type="ARBA" id="ARBA00007993"/>
    </source>
</evidence>
<dbReference type="EMBL" id="CACVKT020006153">
    <property type="protein sequence ID" value="CAC5400009.1"/>
    <property type="molecule type" value="Genomic_DNA"/>
</dbReference>
<dbReference type="Proteomes" id="UP000507470">
    <property type="component" value="Unassembled WGS sequence"/>
</dbReference>
<reference evidence="4 5" key="1">
    <citation type="submission" date="2020-06" db="EMBL/GenBank/DDBJ databases">
        <authorList>
            <person name="Li R."/>
            <person name="Bekaert M."/>
        </authorList>
    </citation>
    <scope>NUCLEOTIDE SEQUENCE [LARGE SCALE GENOMIC DNA]</scope>
    <source>
        <strain evidence="5">wild</strain>
    </source>
</reference>
<dbReference type="AlphaFoldDB" id="A0A6J8CX18"/>
<feature type="domain" description="Calcineurin-like phosphoesterase" evidence="3">
    <location>
        <begin position="100"/>
        <end position="299"/>
    </location>
</feature>
<sequence>MLHQQSINTFWLCSTAYRKSRFFDCFIQVDMINAVTILNSLKNMMFGNEKTEESADGPVIIQVDSMSKNATKVWEKMKVKQNQKKVEHMNPKTPVTEDKIRFVCISDTHAKIEYCPTDFVPDGDVLLHAGDITNVGQPKEIKKFNDYLATLPHKHKVVIAGNHDLTFDEAMEEKLNRWHVKKEQVKAFLEENGVNKVKELLTNCVYLEDSMVTLYGINIYGSPWQPWFGDWGFNLERGEEMLKKWNWIPEKTDILITHGPPVGYGDTNFDGSRVGCVELLNTIQKRVKPLYHISGHIHEGYGVTSDGYTTYINASTCTLRYRPDNPPIVFDFPIPEGHSKQEVIDLTVTQYGTQDNRKTETDSDGDLVEFKEDEEEPVKLCA</sequence>
<comment type="similarity">
    <text evidence="1">Belongs to the UPF0046 family.</text>
</comment>
<name>A0A6J8CX18_MYTCO</name>
<dbReference type="PANTHER" id="PTHR12905:SF0">
    <property type="entry name" value="CALCINEURIN-LIKE PHOSPHOESTERASE DOMAIN-CONTAINING PROTEIN"/>
    <property type="match status" value="1"/>
</dbReference>
<dbReference type="Pfam" id="PF00149">
    <property type="entry name" value="Metallophos"/>
    <property type="match status" value="1"/>
</dbReference>
<feature type="region of interest" description="Disordered" evidence="2">
    <location>
        <begin position="353"/>
        <end position="382"/>
    </location>
</feature>
<dbReference type="PANTHER" id="PTHR12905">
    <property type="entry name" value="METALLOPHOSPHOESTERASE"/>
    <property type="match status" value="1"/>
</dbReference>
<evidence type="ECO:0000256" key="2">
    <source>
        <dbReference type="SAM" id="MobiDB-lite"/>
    </source>
</evidence>